<name>J9W9W1_MYCIP</name>
<sequence length="91" mass="9694">MILADLDGSAARDAGSEIYGLGMDGASSACDVTSEDQMRNLVTTTVRDYGRLDIFVNNAGITRDASLKKNDGGRLRCSHYRASAWHVAGSP</sequence>
<evidence type="ECO:0000313" key="2">
    <source>
        <dbReference type="Proteomes" id="UP000007329"/>
    </source>
</evidence>
<reference evidence="1 2" key="1">
    <citation type="journal article" date="2007" name="PLoS ONE">
        <title>Molecular analysis of a leprosy immunotherapeutic bacillus provides insights into Mycobacterium evolution.</title>
        <authorList>
            <person name="Ahmed N."/>
            <person name="Saini V."/>
            <person name="Raghuvanshi S."/>
            <person name="Khurana J.P."/>
            <person name="Tyagi A.K."/>
            <person name="Tyagi A.K."/>
            <person name="Hasnain S.E."/>
        </authorList>
    </citation>
    <scope>NUCLEOTIDE SEQUENCE [LARGE SCALE GENOMIC DNA]</scope>
    <source>
        <strain evidence="1">MTCC 9506</strain>
    </source>
</reference>
<dbReference type="EMBL" id="CP002275">
    <property type="protein sequence ID" value="AFS12076.1"/>
    <property type="molecule type" value="Genomic_DNA"/>
</dbReference>
<dbReference type="Proteomes" id="UP000007329">
    <property type="component" value="Chromosome"/>
</dbReference>
<dbReference type="KEGG" id="mid:MIP_00133"/>
<evidence type="ECO:0000313" key="1">
    <source>
        <dbReference type="EMBL" id="AFS12076.1"/>
    </source>
</evidence>
<organism evidence="1 2">
    <name type="scientific">Mycobacterium indicus pranii (strain DSM 45239 / MTCC 9506)</name>
    <dbReference type="NCBI Taxonomy" id="1232724"/>
    <lineage>
        <taxon>Bacteria</taxon>
        <taxon>Bacillati</taxon>
        <taxon>Actinomycetota</taxon>
        <taxon>Actinomycetes</taxon>
        <taxon>Mycobacteriales</taxon>
        <taxon>Mycobacteriaceae</taxon>
        <taxon>Mycobacterium</taxon>
        <taxon>Mycobacterium avium complex (MAC)</taxon>
    </lineage>
</organism>
<protein>
    <submittedName>
        <fullName evidence="1">3-oxoacyl-[acyl-carrier-protein] reductase</fullName>
    </submittedName>
</protein>
<accession>J9W9W1</accession>
<dbReference type="Gene3D" id="3.40.50.720">
    <property type="entry name" value="NAD(P)-binding Rossmann-like Domain"/>
    <property type="match status" value="1"/>
</dbReference>
<dbReference type="SUPFAM" id="SSF51735">
    <property type="entry name" value="NAD(P)-binding Rossmann-fold domains"/>
    <property type="match status" value="1"/>
</dbReference>
<dbReference type="AlphaFoldDB" id="J9W9W1"/>
<dbReference type="InterPro" id="IPR036291">
    <property type="entry name" value="NAD(P)-bd_dom_sf"/>
</dbReference>
<dbReference type="HOGENOM" id="CLU_2423760_0_0_11"/>
<reference evidence="1 2" key="2">
    <citation type="journal article" date="2012" name="Nucleic Acids Res.">
        <title>Massive gene acquisitions in Mycobacterium indicus pranii provide a perspective on mycobacterial evolution.</title>
        <authorList>
            <person name="Saini V."/>
            <person name="Raghuvanshi S."/>
            <person name="Khurana J.P."/>
            <person name="Ahmed N."/>
            <person name="Hasnain S.E."/>
            <person name="Tyagi A.K."/>
            <person name="Tyagi A.K."/>
        </authorList>
    </citation>
    <scope>NUCLEOTIDE SEQUENCE [LARGE SCALE GENOMIC DNA]</scope>
    <source>
        <strain evidence="2">DSM 45239 / MTCC 9506</strain>
    </source>
</reference>
<gene>
    <name evidence="1" type="ORF">MIP_00133</name>
</gene>
<dbReference type="Pfam" id="PF13561">
    <property type="entry name" value="adh_short_C2"/>
    <property type="match status" value="1"/>
</dbReference>
<dbReference type="InterPro" id="IPR002347">
    <property type="entry name" value="SDR_fam"/>
</dbReference>
<proteinExistence type="predicted"/>